<dbReference type="Proteomes" id="UP000696280">
    <property type="component" value="Unassembled WGS sequence"/>
</dbReference>
<comment type="caution">
    <text evidence="2">The sequence shown here is derived from an EMBL/GenBank/DDBJ whole genome shotgun (WGS) entry which is preliminary data.</text>
</comment>
<sequence>MRVNFILALSIASAVTALPQDSVPMQMSEQFCNSGVDGDGGCEANGLITACCIQLSPSGEFKNKRLPTVSTKNSKGEILCGKAPDGSQGVRYCVPK</sequence>
<feature type="chain" id="PRO_5040365480" description="Hydrophobin" evidence="1">
    <location>
        <begin position="18"/>
        <end position="96"/>
    </location>
</feature>
<dbReference type="AlphaFoldDB" id="A0A9N9L966"/>
<dbReference type="EMBL" id="CAJVRL010000098">
    <property type="protein sequence ID" value="CAG8960348.1"/>
    <property type="molecule type" value="Genomic_DNA"/>
</dbReference>
<evidence type="ECO:0000313" key="3">
    <source>
        <dbReference type="Proteomes" id="UP000696280"/>
    </source>
</evidence>
<keyword evidence="1" id="KW-0732">Signal</keyword>
<keyword evidence="3" id="KW-1185">Reference proteome</keyword>
<gene>
    <name evidence="2" type="ORF">HYFRA_00012422</name>
</gene>
<dbReference type="OrthoDB" id="4954273at2759"/>
<name>A0A9N9L966_9HELO</name>
<reference evidence="2" key="1">
    <citation type="submission" date="2021-07" db="EMBL/GenBank/DDBJ databases">
        <authorList>
            <person name="Durling M."/>
        </authorList>
    </citation>
    <scope>NUCLEOTIDE SEQUENCE</scope>
</reference>
<evidence type="ECO:0000256" key="1">
    <source>
        <dbReference type="SAM" id="SignalP"/>
    </source>
</evidence>
<accession>A0A9N9L966</accession>
<proteinExistence type="predicted"/>
<evidence type="ECO:0000313" key="2">
    <source>
        <dbReference type="EMBL" id="CAG8960348.1"/>
    </source>
</evidence>
<feature type="signal peptide" evidence="1">
    <location>
        <begin position="1"/>
        <end position="17"/>
    </location>
</feature>
<evidence type="ECO:0008006" key="4">
    <source>
        <dbReference type="Google" id="ProtNLM"/>
    </source>
</evidence>
<protein>
    <recommendedName>
        <fullName evidence="4">Hydrophobin</fullName>
    </recommendedName>
</protein>
<organism evidence="2 3">
    <name type="scientific">Hymenoscyphus fraxineus</name>
    <dbReference type="NCBI Taxonomy" id="746836"/>
    <lineage>
        <taxon>Eukaryota</taxon>
        <taxon>Fungi</taxon>
        <taxon>Dikarya</taxon>
        <taxon>Ascomycota</taxon>
        <taxon>Pezizomycotina</taxon>
        <taxon>Leotiomycetes</taxon>
        <taxon>Helotiales</taxon>
        <taxon>Helotiaceae</taxon>
        <taxon>Hymenoscyphus</taxon>
    </lineage>
</organism>